<evidence type="ECO:0000313" key="3">
    <source>
        <dbReference type="Proteomes" id="UP000179920"/>
    </source>
</evidence>
<organism evidence="2 3">
    <name type="scientific">Ustilago bromivora</name>
    <dbReference type="NCBI Taxonomy" id="307758"/>
    <lineage>
        <taxon>Eukaryota</taxon>
        <taxon>Fungi</taxon>
        <taxon>Dikarya</taxon>
        <taxon>Basidiomycota</taxon>
        <taxon>Ustilaginomycotina</taxon>
        <taxon>Ustilaginomycetes</taxon>
        <taxon>Ustilaginales</taxon>
        <taxon>Ustilaginaceae</taxon>
        <taxon>Ustilago</taxon>
    </lineage>
</organism>
<evidence type="ECO:0000256" key="1">
    <source>
        <dbReference type="SAM" id="MobiDB-lite"/>
    </source>
</evidence>
<feature type="region of interest" description="Disordered" evidence="1">
    <location>
        <begin position="393"/>
        <end position="454"/>
    </location>
</feature>
<dbReference type="Proteomes" id="UP000179920">
    <property type="component" value="Chromosome V"/>
</dbReference>
<gene>
    <name evidence="2" type="ORF">UBRO_03289</name>
</gene>
<feature type="region of interest" description="Disordered" evidence="1">
    <location>
        <begin position="242"/>
        <end position="288"/>
    </location>
</feature>
<name>A0A1K0GNT4_9BASI</name>
<sequence length="769" mass="83011">MTIPPRSPLRLLQAQKGANTTISVSPHSPFLTSRLPHLSPTPSSSCGLPSPDLLSPLVYSPLSMLFEGIIADSASIYTLQGGEGSGIPYSPLDSPRDYACSRCSSSINSSEASTIVPTPQTLVMALGKKGGRVGEELDQALEELLQQDSDSRSSSRLGLRPERRESGVSVPCGFAAKKESSGCATMNDDTPSILTMPGGGPLLDTINAECLKPFWNSPLLEPTALGLYKPSAPSDVMKEQVQHRGKVPSRPPRPAHCSTTLEDLTDLSPNSSSGTFKPASIAGTASPSLRSLRKTPAEYLKSHRRTSSIETLDTFGVPRGLGQAGVTKADPAPVMLEAEAAKESDSVSISSMATFVSARSMDSLQQRSVEQDREMVVEKVSQYPSVPIVRIAPAPVRQKKEKQQLQHQRRPGLENRCYPPSASRSPAPPAPQELHLPQSKHGEKPQATQRKPSLLRKLSLNILSSRKIELQNHTGPTDYSKSPRFSSSLPVSVNTTVTPFPITVVPFSTTPPVRTPLSRKTSFFRPAPSNPNMNGGSPASPAVVSSQLSRKTSFSCEPPKRALARERSTSFSTRPSPPLSTPLSPSMMRFRSASDLNSQYISRNRSGSMNSSYPPPSASSLSNNSPLPRKSSLKRTRSRSSRSSSTTTNSATACPGSARPQPKSNRARIVGSATECVSAKKVTFGDVTTSRVARVSQLEAEESVEILVDEDARIQERLVESKQDEDTRQREIEKEAKKGREEKGIDVSPAVRGPWIQLHSLSMPWGRRS</sequence>
<dbReference type="EMBL" id="LT558121">
    <property type="protein sequence ID" value="SAM81619.1"/>
    <property type="molecule type" value="Genomic_DNA"/>
</dbReference>
<proteinExistence type="predicted"/>
<reference evidence="3" key="1">
    <citation type="submission" date="2016-04" db="EMBL/GenBank/DDBJ databases">
        <authorList>
            <person name="Guldener U."/>
            <person name="Guldener U."/>
        </authorList>
    </citation>
    <scope>NUCLEOTIDE SEQUENCE [LARGE SCALE GENOMIC DNA]</scope>
    <source>
        <strain evidence="3">UB2112</strain>
    </source>
</reference>
<feature type="compositionally biased region" description="Basic residues" evidence="1">
    <location>
        <begin position="631"/>
        <end position="640"/>
    </location>
</feature>
<feature type="compositionally biased region" description="Basic and acidic residues" evidence="1">
    <location>
        <begin position="718"/>
        <end position="745"/>
    </location>
</feature>
<feature type="compositionally biased region" description="Polar residues" evidence="1">
    <location>
        <begin position="530"/>
        <end position="555"/>
    </location>
</feature>
<feature type="region of interest" description="Disordered" evidence="1">
    <location>
        <begin position="718"/>
        <end position="748"/>
    </location>
</feature>
<feature type="compositionally biased region" description="Basic and acidic residues" evidence="1">
    <location>
        <begin position="558"/>
        <end position="568"/>
    </location>
</feature>
<feature type="compositionally biased region" description="Polar residues" evidence="1">
    <location>
        <begin position="257"/>
        <end position="275"/>
    </location>
</feature>
<feature type="compositionally biased region" description="Low complexity" evidence="1">
    <location>
        <begin position="608"/>
        <end position="630"/>
    </location>
</feature>
<feature type="compositionally biased region" description="Low complexity" evidence="1">
    <location>
        <begin position="641"/>
        <end position="653"/>
    </location>
</feature>
<protein>
    <submittedName>
        <fullName evidence="2">Uncharacterized protein</fullName>
    </submittedName>
</protein>
<feature type="region of interest" description="Disordered" evidence="1">
    <location>
        <begin position="145"/>
        <end position="164"/>
    </location>
</feature>
<feature type="region of interest" description="Disordered" evidence="1">
    <location>
        <begin position="510"/>
        <end position="589"/>
    </location>
</feature>
<feature type="region of interest" description="Disordered" evidence="1">
    <location>
        <begin position="602"/>
        <end position="668"/>
    </location>
</feature>
<evidence type="ECO:0000313" key="2">
    <source>
        <dbReference type="EMBL" id="SAM81619.1"/>
    </source>
</evidence>
<dbReference type="AlphaFoldDB" id="A0A1K0GNT4"/>
<feature type="compositionally biased region" description="Basic and acidic residues" evidence="1">
    <location>
        <begin position="149"/>
        <end position="164"/>
    </location>
</feature>
<dbReference type="OrthoDB" id="10625719at2759"/>
<accession>A0A1K0GNT4</accession>